<evidence type="ECO:0000256" key="4">
    <source>
        <dbReference type="ARBA" id="ARBA00011268"/>
    </source>
</evidence>
<evidence type="ECO:0000256" key="7">
    <source>
        <dbReference type="ARBA" id="ARBA00022723"/>
    </source>
</evidence>
<dbReference type="Proteomes" id="UP000604825">
    <property type="component" value="Unassembled WGS sequence"/>
</dbReference>
<evidence type="ECO:0000256" key="1">
    <source>
        <dbReference type="ARBA" id="ARBA00003629"/>
    </source>
</evidence>
<dbReference type="InterPro" id="IPR032675">
    <property type="entry name" value="LRR_dom_sf"/>
</dbReference>
<evidence type="ECO:0000256" key="11">
    <source>
        <dbReference type="PIRSR" id="PIRSR601929-1"/>
    </source>
</evidence>
<comment type="caution">
    <text evidence="15">The sequence shown here is derived from an EMBL/GenBank/DDBJ whole genome shotgun (WGS) entry which is preliminary data.</text>
</comment>
<keyword evidence="7 11" id="KW-0479">Metal-binding</keyword>
<evidence type="ECO:0000256" key="12">
    <source>
        <dbReference type="PIRSR" id="PIRSR601929-2"/>
    </source>
</evidence>
<feature type="binding site" evidence="11">
    <location>
        <position position="980"/>
    </location>
    <ligand>
        <name>oxalate</name>
        <dbReference type="ChEBI" id="CHEBI:30623"/>
    </ligand>
</feature>
<keyword evidence="6" id="KW-0964">Secreted</keyword>
<dbReference type="GO" id="GO:0009506">
    <property type="term" value="C:plasmodesma"/>
    <property type="evidence" value="ECO:0007669"/>
    <property type="project" value="UniProtKB-ARBA"/>
</dbReference>
<dbReference type="Gene3D" id="3.30.470.20">
    <property type="entry name" value="ATP-grasp fold, B domain"/>
    <property type="match status" value="1"/>
</dbReference>
<dbReference type="InterPro" id="IPR011051">
    <property type="entry name" value="RmlC_Cupin_sf"/>
</dbReference>
<evidence type="ECO:0000313" key="16">
    <source>
        <dbReference type="Proteomes" id="UP000604825"/>
    </source>
</evidence>
<dbReference type="GO" id="GO:0005737">
    <property type="term" value="C:cytoplasm"/>
    <property type="evidence" value="ECO:0007669"/>
    <property type="project" value="TreeGrafter"/>
</dbReference>
<dbReference type="SUPFAM" id="SSF51182">
    <property type="entry name" value="RmlC-like cupins"/>
    <property type="match status" value="1"/>
</dbReference>
<comment type="function">
    <text evidence="1">May play a role in plant defense. Probably has no oxalate oxidase activity even if the active site is conserved.</text>
</comment>
<accession>A0A811MBB7</accession>
<dbReference type="PROSITE" id="PS51221">
    <property type="entry name" value="TTL"/>
    <property type="match status" value="1"/>
</dbReference>
<dbReference type="InterPro" id="IPR027749">
    <property type="entry name" value="TTLL12"/>
</dbReference>
<keyword evidence="10 11" id="KW-0464">Manganese</keyword>
<dbReference type="AlphaFoldDB" id="A0A811MBB7"/>
<reference evidence="15" key="1">
    <citation type="submission" date="2020-10" db="EMBL/GenBank/DDBJ databases">
        <authorList>
            <person name="Han B."/>
            <person name="Lu T."/>
            <person name="Zhao Q."/>
            <person name="Huang X."/>
            <person name="Zhao Y."/>
        </authorList>
    </citation>
    <scope>NUCLEOTIDE SEQUENCE</scope>
</reference>
<feature type="binding site" evidence="12">
    <location>
        <position position="975"/>
    </location>
    <ligand>
        <name>Mn(2+)</name>
        <dbReference type="ChEBI" id="CHEBI:29035"/>
    </ligand>
</feature>
<evidence type="ECO:0000256" key="6">
    <source>
        <dbReference type="ARBA" id="ARBA00022525"/>
    </source>
</evidence>
<feature type="binding site" evidence="12">
    <location>
        <position position="973"/>
    </location>
    <ligand>
        <name>Mn(2+)</name>
        <dbReference type="ChEBI" id="CHEBI:29035"/>
    </ligand>
</feature>
<organism evidence="15 16">
    <name type="scientific">Miscanthus lutarioriparius</name>
    <dbReference type="NCBI Taxonomy" id="422564"/>
    <lineage>
        <taxon>Eukaryota</taxon>
        <taxon>Viridiplantae</taxon>
        <taxon>Streptophyta</taxon>
        <taxon>Embryophyta</taxon>
        <taxon>Tracheophyta</taxon>
        <taxon>Spermatophyta</taxon>
        <taxon>Magnoliopsida</taxon>
        <taxon>Liliopsida</taxon>
        <taxon>Poales</taxon>
        <taxon>Poaceae</taxon>
        <taxon>PACMAD clade</taxon>
        <taxon>Panicoideae</taxon>
        <taxon>Andropogonodae</taxon>
        <taxon>Andropogoneae</taxon>
        <taxon>Saccharinae</taxon>
        <taxon>Miscanthus</taxon>
    </lineage>
</organism>
<dbReference type="Pfam" id="PF25556">
    <property type="entry name" value="SET_TTL"/>
    <property type="match status" value="2"/>
</dbReference>
<evidence type="ECO:0000256" key="5">
    <source>
        <dbReference type="ARBA" id="ARBA00022523"/>
    </source>
</evidence>
<evidence type="ECO:0000256" key="2">
    <source>
        <dbReference type="ARBA" id="ARBA00004271"/>
    </source>
</evidence>
<dbReference type="EMBL" id="CAJGYO010000001">
    <property type="protein sequence ID" value="CAD6202344.1"/>
    <property type="molecule type" value="Genomic_DNA"/>
</dbReference>
<dbReference type="InterPro" id="IPR057954">
    <property type="entry name" value="SET_TTL12"/>
</dbReference>
<sequence>MSPAAASASPGDRIRTYEDFARVHAYLLAAAGIPPSLHQRLYRKLADEVFDGGEVFAVEPCEEGRQRRLVLAADESLGKESDVFLVDHAWSFRLPDALKQLQEVPGLAERMAALMCVDLDRRIETEEADEQDSDKSGSLEHVLQVVEKERARVQERGSDSAAWLELEELGIDDDMLVALDLSAKFPNLVALNLWGNKLQDPEKVMQEIRKCAKLKALWLNENPVLGKSIDKAVLDGLSGLEIYNSHFTSKAGEWALGFCADIVGADNPCSSVESTLLGSIEIIDLSDRCIHKLPEVFSPSNLPSLSKLNIRGNPLDQISGDDLLKLFGGFTQLQELEVDIPGPLGNSAISILESLPNLSLLNGVDSSSIIESGKHIADSALEPRLPEWSPEEPLAERVIGAMWLYLMTYRLADEEKIDETPVWYVMDELGSAMRHSDNANFRIAPFLFMPEGKLDTAISYTILWPTHDVHTGEECTRDFLFGIGEDKQRLARLIAWFRTPENYFIQEYRMYQEQLQSNSICSSTKIEETPSTKSIRPSDGRALRVYTDIPHVEEFLTRPEFVLTTDPKEADIIWVSMQVDSEVKKAVGLTDQQYTNQFPFEACLVMKHHLAETIHKAWGSPEWLQPTYNLETHLSPLIGDYFVRKRDGMDNLWIMKPWNMARTIDTTVTGDLSAIIRLMETGPKICQKYIERPALFQGRKFDLRYIVLVRSIRPLEIFLSNVFWARLANNQYTLQKTSFFEYETHFTVMNYIGRMKHMNTPEFVKEFEKEHQVKWLDIHESIRSTIRCVFESAAAVHPEMQNPFSRAMYGVDVMLDNRFKPKILEVTYCPDCGRACKYDTQALVGSQDTIRGRDFFNTVFGCLFLDEQTNVSPLSDPDLLLDYCVADTAFPPSSQFHLNGLACIDPASARAEHFATSVLSSRATTEHPSAAATAPFGFNVTVTNPASSLPGANAQGLAMARTDLAPGGLAPPHTHPRASEVALVLDGSVLVGFADTSYRLYTQLLRAGEAFVFPRGMVHFLYNMDVAAPALVLSGLNSQSPGAQLVPFSVFRTEPPVPDEVLKKAFKINGQDVHRIQRNLGGSS</sequence>
<dbReference type="GO" id="GO:2000280">
    <property type="term" value="P:regulation of root development"/>
    <property type="evidence" value="ECO:0007669"/>
    <property type="project" value="UniProtKB-ARBA"/>
</dbReference>
<dbReference type="OrthoDB" id="202825at2759"/>
<evidence type="ECO:0000256" key="3">
    <source>
        <dbReference type="ARBA" id="ARBA00007456"/>
    </source>
</evidence>
<evidence type="ECO:0000313" key="15">
    <source>
        <dbReference type="EMBL" id="CAD6202344.1"/>
    </source>
</evidence>
<dbReference type="InterPro" id="IPR006045">
    <property type="entry name" value="Cupin_1"/>
</dbReference>
<comment type="subcellular location">
    <subcellularLocation>
        <location evidence="2">Secreted</location>
        <location evidence="2">Extracellular space</location>
        <location evidence="2">Apoplast</location>
    </subcellularLocation>
</comment>
<keyword evidence="5" id="KW-0052">Apoplast</keyword>
<dbReference type="PRINTS" id="PR00325">
    <property type="entry name" value="GERMIN"/>
</dbReference>
<dbReference type="InterPro" id="IPR014710">
    <property type="entry name" value="RmlC-like_jellyroll"/>
</dbReference>
<dbReference type="InterPro" id="IPR001929">
    <property type="entry name" value="Germin"/>
</dbReference>
<dbReference type="Pfam" id="PF00190">
    <property type="entry name" value="Cupin_1"/>
    <property type="match status" value="1"/>
</dbReference>
<dbReference type="PANTHER" id="PTHR46088">
    <property type="entry name" value="TUBULIN--TYROSINE LIGASE-LIKE PROTEIN 12"/>
    <property type="match status" value="1"/>
</dbReference>
<comment type="similarity">
    <text evidence="3">Belongs to the germin family.</text>
</comment>
<dbReference type="PROSITE" id="PS51450">
    <property type="entry name" value="LRR"/>
    <property type="match status" value="1"/>
</dbReference>
<dbReference type="Pfam" id="PF03133">
    <property type="entry name" value="TTL"/>
    <property type="match status" value="1"/>
</dbReference>
<evidence type="ECO:0000259" key="14">
    <source>
        <dbReference type="SMART" id="SM00835"/>
    </source>
</evidence>
<dbReference type="Gene3D" id="3.80.10.10">
    <property type="entry name" value="Ribonuclease Inhibitor"/>
    <property type="match status" value="2"/>
</dbReference>
<feature type="binding site" evidence="12">
    <location>
        <position position="980"/>
    </location>
    <ligand>
        <name>Mn(2+)</name>
        <dbReference type="ChEBI" id="CHEBI:29035"/>
    </ligand>
</feature>
<dbReference type="CDD" id="cd02241">
    <property type="entry name" value="cupin_OxOx"/>
    <property type="match status" value="1"/>
</dbReference>
<gene>
    <name evidence="15" type="ORF">NCGR_LOCUS633</name>
</gene>
<dbReference type="SUPFAM" id="SSF52058">
    <property type="entry name" value="L domain-like"/>
    <property type="match status" value="1"/>
</dbReference>
<dbReference type="FunFam" id="2.60.120.10:FF:000025">
    <property type="entry name" value="germin-like protein subfamily 2 member 1"/>
    <property type="match status" value="1"/>
</dbReference>
<dbReference type="InterPro" id="IPR004344">
    <property type="entry name" value="TTL/TTLL_fam"/>
</dbReference>
<dbReference type="InterPro" id="IPR019780">
    <property type="entry name" value="Germin_Mn-BS"/>
</dbReference>
<protein>
    <recommendedName>
        <fullName evidence="14">Cupin type-1 domain-containing protein</fullName>
    </recommendedName>
</protein>
<comment type="subunit">
    <text evidence="4">Oligomer (believed to be a pentamer but probably hexamer).</text>
</comment>
<dbReference type="GO" id="GO:0010497">
    <property type="term" value="P:plasmodesmata-mediated intercellular transport"/>
    <property type="evidence" value="ECO:0007669"/>
    <property type="project" value="UniProtKB-ARBA"/>
</dbReference>
<keyword evidence="8" id="KW-0732">Signal</keyword>
<name>A0A811MBB7_9POAL</name>
<dbReference type="InterPro" id="IPR001611">
    <property type="entry name" value="Leu-rich_rpt"/>
</dbReference>
<dbReference type="PROSITE" id="PS00725">
    <property type="entry name" value="GERMIN"/>
    <property type="match status" value="1"/>
</dbReference>
<dbReference type="GO" id="GO:0048046">
    <property type="term" value="C:apoplast"/>
    <property type="evidence" value="ECO:0007669"/>
    <property type="project" value="UniProtKB-SubCell"/>
</dbReference>
<dbReference type="Gene3D" id="2.60.120.10">
    <property type="entry name" value="Jelly Rolls"/>
    <property type="match status" value="1"/>
</dbReference>
<evidence type="ECO:0000256" key="13">
    <source>
        <dbReference type="PIRSR" id="PIRSR601929-3"/>
    </source>
</evidence>
<dbReference type="SMART" id="SM00835">
    <property type="entry name" value="Cupin_1"/>
    <property type="match status" value="1"/>
</dbReference>
<keyword evidence="9 13" id="KW-1015">Disulfide bond</keyword>
<keyword evidence="16" id="KW-1185">Reference proteome</keyword>
<evidence type="ECO:0000256" key="8">
    <source>
        <dbReference type="ARBA" id="ARBA00022729"/>
    </source>
</evidence>
<proteinExistence type="inferred from homology"/>
<feature type="disulfide bond" evidence="13">
    <location>
        <begin position="884"/>
        <end position="903"/>
    </location>
</feature>
<feature type="binding site" evidence="11">
    <location>
        <position position="975"/>
    </location>
    <ligand>
        <name>oxalate</name>
        <dbReference type="ChEBI" id="CHEBI:30623"/>
    </ligand>
</feature>
<evidence type="ECO:0000256" key="9">
    <source>
        <dbReference type="ARBA" id="ARBA00023157"/>
    </source>
</evidence>
<dbReference type="GO" id="GO:0030145">
    <property type="term" value="F:manganese ion binding"/>
    <property type="evidence" value="ECO:0007669"/>
    <property type="project" value="InterPro"/>
</dbReference>
<feature type="binding site" evidence="12">
    <location>
        <position position="1019"/>
    </location>
    <ligand>
        <name>Mn(2+)</name>
        <dbReference type="ChEBI" id="CHEBI:29035"/>
    </ligand>
</feature>
<evidence type="ECO:0000256" key="10">
    <source>
        <dbReference type="ARBA" id="ARBA00023211"/>
    </source>
</evidence>
<dbReference type="PANTHER" id="PTHR46088:SF1">
    <property type="entry name" value="TUBULIN--TYROSINE LIGASE-LIKE PROTEIN 12"/>
    <property type="match status" value="1"/>
</dbReference>
<feature type="domain" description="Cupin type-1" evidence="14">
    <location>
        <begin position="921"/>
        <end position="1074"/>
    </location>
</feature>